<proteinExistence type="predicted"/>
<organism evidence="1 2">
    <name type="scientific">Streptomyces lichenis</name>
    <dbReference type="NCBI Taxonomy" id="2306967"/>
    <lineage>
        <taxon>Bacteria</taxon>
        <taxon>Bacillati</taxon>
        <taxon>Actinomycetota</taxon>
        <taxon>Actinomycetes</taxon>
        <taxon>Kitasatosporales</taxon>
        <taxon>Streptomycetaceae</taxon>
        <taxon>Streptomyces</taxon>
    </lineage>
</organism>
<dbReference type="Proteomes" id="UP001522868">
    <property type="component" value="Unassembled WGS sequence"/>
</dbReference>
<reference evidence="1 2" key="1">
    <citation type="submission" date="2022-04" db="EMBL/GenBank/DDBJ databases">
        <title>Streptomyces sp. nov. LCR6-01 isolated from Lichen of Dirinaria sp.</title>
        <authorList>
            <person name="Kanchanasin P."/>
            <person name="Tanasupawat S."/>
            <person name="Phongsopitanun W."/>
        </authorList>
    </citation>
    <scope>NUCLEOTIDE SEQUENCE [LARGE SCALE GENOMIC DNA]</scope>
    <source>
        <strain evidence="1 2">LCR6-01</strain>
    </source>
</reference>
<evidence type="ECO:0000313" key="1">
    <source>
        <dbReference type="EMBL" id="MCK8676738.1"/>
    </source>
</evidence>
<accession>A0ABT0I600</accession>
<evidence type="ECO:0000313" key="2">
    <source>
        <dbReference type="Proteomes" id="UP001522868"/>
    </source>
</evidence>
<keyword evidence="2" id="KW-1185">Reference proteome</keyword>
<dbReference type="RefSeq" id="WP_248631950.1">
    <property type="nucleotide sequence ID" value="NZ_JALPTH010000003.1"/>
</dbReference>
<name>A0ABT0I600_9ACTN</name>
<sequence>MGRLWDRYMGTRHPDASVPPRTHWEVRHLLLSLDAPAPRCRVRYPMAGEKADVVAECQLPEMGARVKVSMRLVPAEHEVLALHEWWEKGTSDSARREYGKGPGFRVYRQWKTERGPDGRKHRVETLRFDTREMTDALRDAVLGAGWTWRGVFRL</sequence>
<dbReference type="EMBL" id="JALPTH010000003">
    <property type="protein sequence ID" value="MCK8676738.1"/>
    <property type="molecule type" value="Genomic_DNA"/>
</dbReference>
<gene>
    <name evidence="1" type="ORF">M1O15_04870</name>
</gene>
<comment type="caution">
    <text evidence="1">The sequence shown here is derived from an EMBL/GenBank/DDBJ whole genome shotgun (WGS) entry which is preliminary data.</text>
</comment>
<protein>
    <submittedName>
        <fullName evidence="1">Uncharacterized protein</fullName>
    </submittedName>
</protein>